<proteinExistence type="predicted"/>
<reference evidence="1" key="2">
    <citation type="journal article" date="2021" name="Microbiome">
        <title>Successional dynamics and alternative stable states in a saline activated sludge microbial community over 9 years.</title>
        <authorList>
            <person name="Wang Y."/>
            <person name="Ye J."/>
            <person name="Ju F."/>
            <person name="Liu L."/>
            <person name="Boyd J.A."/>
            <person name="Deng Y."/>
            <person name="Parks D.H."/>
            <person name="Jiang X."/>
            <person name="Yin X."/>
            <person name="Woodcroft B.J."/>
            <person name="Tyson G.W."/>
            <person name="Hugenholtz P."/>
            <person name="Polz M.F."/>
            <person name="Zhang T."/>
        </authorList>
    </citation>
    <scope>NUCLEOTIDE SEQUENCE</scope>
    <source>
        <strain evidence="1">HKST-UBA01</strain>
    </source>
</reference>
<dbReference type="EMBL" id="JAGQHR010000587">
    <property type="protein sequence ID" value="MCA9729148.1"/>
    <property type="molecule type" value="Genomic_DNA"/>
</dbReference>
<gene>
    <name evidence="1" type="ORF">KC729_15770</name>
</gene>
<feature type="non-terminal residue" evidence="1">
    <location>
        <position position="106"/>
    </location>
</feature>
<reference evidence="1" key="1">
    <citation type="submission" date="2020-04" db="EMBL/GenBank/DDBJ databases">
        <authorList>
            <person name="Zhang T."/>
        </authorList>
    </citation>
    <scope>NUCLEOTIDE SEQUENCE</scope>
    <source>
        <strain evidence="1">HKST-UBA01</strain>
    </source>
</reference>
<organism evidence="1 2">
    <name type="scientific">Eiseniibacteriota bacterium</name>
    <dbReference type="NCBI Taxonomy" id="2212470"/>
    <lineage>
        <taxon>Bacteria</taxon>
        <taxon>Candidatus Eiseniibacteriota</taxon>
    </lineage>
</organism>
<dbReference type="AlphaFoldDB" id="A0A956RQD6"/>
<evidence type="ECO:0000313" key="1">
    <source>
        <dbReference type="EMBL" id="MCA9729148.1"/>
    </source>
</evidence>
<sequence length="106" mass="11780">MITEAQEPAVPLVGWPSPVPPGTLCFSVGDLNEDSCFEVLRYTENIGQISALDCEGQPVTSWIYDADAMAGANDRQNILYFGDIDGDQKLEVIMLNRDEDYRMYAV</sequence>
<protein>
    <recommendedName>
        <fullName evidence="3">VCBS repeat-containing protein</fullName>
    </recommendedName>
</protein>
<evidence type="ECO:0008006" key="3">
    <source>
        <dbReference type="Google" id="ProtNLM"/>
    </source>
</evidence>
<accession>A0A956RQD6</accession>
<dbReference type="InterPro" id="IPR028994">
    <property type="entry name" value="Integrin_alpha_N"/>
</dbReference>
<dbReference type="Proteomes" id="UP000697710">
    <property type="component" value="Unassembled WGS sequence"/>
</dbReference>
<evidence type="ECO:0000313" key="2">
    <source>
        <dbReference type="Proteomes" id="UP000697710"/>
    </source>
</evidence>
<dbReference type="SUPFAM" id="SSF69318">
    <property type="entry name" value="Integrin alpha N-terminal domain"/>
    <property type="match status" value="1"/>
</dbReference>
<comment type="caution">
    <text evidence="1">The sequence shown here is derived from an EMBL/GenBank/DDBJ whole genome shotgun (WGS) entry which is preliminary data.</text>
</comment>
<name>A0A956RQD6_UNCEI</name>